<name>A0A4Y3M599_9PROT</name>
<dbReference type="STRING" id="586239.AD943_10675"/>
<protein>
    <submittedName>
        <fullName evidence="1">Uncharacterized protein</fullName>
    </submittedName>
</protein>
<evidence type="ECO:0000313" key="2">
    <source>
        <dbReference type="Proteomes" id="UP000320772"/>
    </source>
</evidence>
<sequence length="123" mass="13515">MQAASCAGADIAQGGDIIPNVSPKGIAVSEIIPLRPALPKSDTFWAVLASQGKRTVIANIYMTHSEAEADRQWRVGQVSAYSLFLRTEKQSIPVYRIEKIKRSDLPRNWTPLPALGMLRGKLI</sequence>
<proteinExistence type="predicted"/>
<gene>
    <name evidence="1" type="ORF">GRO01_11230</name>
</gene>
<dbReference type="Proteomes" id="UP000320772">
    <property type="component" value="Unassembled WGS sequence"/>
</dbReference>
<accession>A0A4Y3M599</accession>
<evidence type="ECO:0000313" key="1">
    <source>
        <dbReference type="EMBL" id="GEB03547.1"/>
    </source>
</evidence>
<comment type="caution">
    <text evidence="1">The sequence shown here is derived from an EMBL/GenBank/DDBJ whole genome shotgun (WGS) entry which is preliminary data.</text>
</comment>
<dbReference type="AlphaFoldDB" id="A0A4Y3M599"/>
<reference evidence="1 2" key="1">
    <citation type="submission" date="2019-06" db="EMBL/GenBank/DDBJ databases">
        <title>Whole genome shotgun sequence of Gluconobacter roseus NBRC 3990.</title>
        <authorList>
            <person name="Hosoyama A."/>
            <person name="Uohara A."/>
            <person name="Ohji S."/>
            <person name="Ichikawa N."/>
        </authorList>
    </citation>
    <scope>NUCLEOTIDE SEQUENCE [LARGE SCALE GENOMIC DNA]</scope>
    <source>
        <strain evidence="1 2">NBRC 3990</strain>
    </source>
</reference>
<keyword evidence="2" id="KW-1185">Reference proteome</keyword>
<dbReference type="EMBL" id="BJLY01000002">
    <property type="protein sequence ID" value="GEB03547.1"/>
    <property type="molecule type" value="Genomic_DNA"/>
</dbReference>
<organism evidence="1 2">
    <name type="scientific">Gluconobacter roseus NBRC 3990</name>
    <dbReference type="NCBI Taxonomy" id="1307950"/>
    <lineage>
        <taxon>Bacteria</taxon>
        <taxon>Pseudomonadati</taxon>
        <taxon>Pseudomonadota</taxon>
        <taxon>Alphaproteobacteria</taxon>
        <taxon>Acetobacterales</taxon>
        <taxon>Acetobacteraceae</taxon>
        <taxon>Gluconobacter</taxon>
    </lineage>
</organism>
<dbReference type="RefSeq" id="WP_306414165.1">
    <property type="nucleotide sequence ID" value="NZ_BAQZ01000002.1"/>
</dbReference>